<dbReference type="EMBL" id="LR134350">
    <property type="protein sequence ID" value="VEG26656.1"/>
    <property type="molecule type" value="Genomic_DNA"/>
</dbReference>
<proteinExistence type="predicted"/>
<evidence type="ECO:0000259" key="2">
    <source>
        <dbReference type="Pfam" id="PF08887"/>
    </source>
</evidence>
<evidence type="ECO:0000256" key="1">
    <source>
        <dbReference type="SAM" id="MobiDB-lite"/>
    </source>
</evidence>
<feature type="compositionally biased region" description="Gly residues" evidence="1">
    <location>
        <begin position="313"/>
        <end position="323"/>
    </location>
</feature>
<dbReference type="AlphaFoldDB" id="A0A448HEU5"/>
<keyword evidence="4" id="KW-1185">Reference proteome</keyword>
<evidence type="ECO:0000313" key="4">
    <source>
        <dbReference type="Proteomes" id="UP000266895"/>
    </source>
</evidence>
<dbReference type="Proteomes" id="UP000266895">
    <property type="component" value="Chromosome"/>
</dbReference>
<accession>A0A448HEU5</accession>
<reference evidence="3 4" key="1">
    <citation type="submission" date="2018-12" db="EMBL/GenBank/DDBJ databases">
        <authorList>
            <consortium name="Pathogen Informatics"/>
        </authorList>
    </citation>
    <scope>NUCLEOTIDE SEQUENCE [LARGE SCALE GENOMIC DNA]</scope>
    <source>
        <strain evidence="3 4">NCTC11636</strain>
    </source>
</reference>
<dbReference type="Pfam" id="PF08887">
    <property type="entry name" value="GAD-like"/>
    <property type="match status" value="1"/>
</dbReference>
<dbReference type="RefSeq" id="WP_126381832.1">
    <property type="nucleotide sequence ID" value="NZ_LR134350.1"/>
</dbReference>
<gene>
    <name evidence="3" type="primary">spa</name>
    <name evidence="3" type="ORF">NCTC11636_00635</name>
</gene>
<evidence type="ECO:0000313" key="3">
    <source>
        <dbReference type="EMBL" id="VEG26656.1"/>
    </source>
</evidence>
<feature type="region of interest" description="Disordered" evidence="1">
    <location>
        <begin position="239"/>
        <end position="323"/>
    </location>
</feature>
<dbReference type="OrthoDB" id="3252802at2"/>
<name>A0A448HEU5_9ACTO</name>
<dbReference type="InterPro" id="IPR014983">
    <property type="entry name" value="GAD-rel"/>
</dbReference>
<protein>
    <submittedName>
        <fullName evidence="3">Staphylococcal protein A</fullName>
    </submittedName>
</protein>
<sequence>MVDLPWDLEWVEESLQDGLLGYHGYRPMGVGRPVSAEHLERFSGVFPESVLYVWRRFGFDGFAQGRFWITDPWEWEPVVEAWLEGMALPFPPQRWWCLARTAMGAMRLWGEVSGPALKITPVLGILYPDAGSAQDMADPVLRERMGCSVFNSPTKDSLDDDDTGRPIVDGVIERLGAVGPDQVVGFVPAYCLTGVMTVGSASLEEAVPHLVFLAQAQDKTLWEDFSAAAAQAAAAIATQHPSPDLDMGTGPGPEPEAGPGPGSEAGPEPEAGPGPGSEAGPVPGSEAGPEPEAGPVPGSEPGPGPGSEPGPEPGSGAGRGPRL</sequence>
<feature type="compositionally biased region" description="Low complexity" evidence="1">
    <location>
        <begin position="262"/>
        <end position="291"/>
    </location>
</feature>
<feature type="domain" description="GAD-related" evidence="2">
    <location>
        <begin position="32"/>
        <end position="120"/>
    </location>
</feature>
<organism evidence="3 4">
    <name type="scientific">Actinomyces howellii</name>
    <dbReference type="NCBI Taxonomy" id="52771"/>
    <lineage>
        <taxon>Bacteria</taxon>
        <taxon>Bacillati</taxon>
        <taxon>Actinomycetota</taxon>
        <taxon>Actinomycetes</taxon>
        <taxon>Actinomycetales</taxon>
        <taxon>Actinomycetaceae</taxon>
        <taxon>Actinomyces</taxon>
    </lineage>
</organism>
<feature type="compositionally biased region" description="Pro residues" evidence="1">
    <location>
        <begin position="292"/>
        <end position="312"/>
    </location>
</feature>
<dbReference type="KEGG" id="ahw:NCTC11636_00635"/>